<reference evidence="2 3" key="1">
    <citation type="journal article" date="2012" name="PLoS Pathog.">
        <title>Diverse lifestyles and strategies of plant pathogenesis encoded in the genomes of eighteen Dothideomycetes fungi.</title>
        <authorList>
            <person name="Ohm R.A."/>
            <person name="Feau N."/>
            <person name="Henrissat B."/>
            <person name="Schoch C.L."/>
            <person name="Horwitz B.A."/>
            <person name="Barry K.W."/>
            <person name="Condon B.J."/>
            <person name="Copeland A.C."/>
            <person name="Dhillon B."/>
            <person name="Glaser F."/>
            <person name="Hesse C.N."/>
            <person name="Kosti I."/>
            <person name="LaButti K."/>
            <person name="Lindquist E.A."/>
            <person name="Lucas S."/>
            <person name="Salamov A.A."/>
            <person name="Bradshaw R.E."/>
            <person name="Ciuffetti L."/>
            <person name="Hamelin R.C."/>
            <person name="Kema G.H.J."/>
            <person name="Lawrence C."/>
            <person name="Scott J.A."/>
            <person name="Spatafora J.W."/>
            <person name="Turgeon B.G."/>
            <person name="de Wit P.J.G.M."/>
            <person name="Zhong S."/>
            <person name="Goodwin S.B."/>
            <person name="Grigoriev I.V."/>
        </authorList>
    </citation>
    <scope>NUCLEOTIDE SEQUENCE [LARGE SCALE GENOMIC DNA]</scope>
    <source>
        <strain evidence="2 3">SO2202</strain>
    </source>
</reference>
<dbReference type="HOGENOM" id="CLU_771997_0_0_1"/>
<keyword evidence="3" id="KW-1185">Reference proteome</keyword>
<evidence type="ECO:0000313" key="2">
    <source>
        <dbReference type="EMBL" id="EMF12489.1"/>
    </source>
</evidence>
<accession>M3D3K9</accession>
<name>M3D3K9_SPHMS</name>
<evidence type="ECO:0000256" key="1">
    <source>
        <dbReference type="SAM" id="MobiDB-lite"/>
    </source>
</evidence>
<dbReference type="OrthoDB" id="10448516at2759"/>
<gene>
    <name evidence="2" type="ORF">SEPMUDRAFT_149148</name>
</gene>
<feature type="region of interest" description="Disordered" evidence="1">
    <location>
        <begin position="1"/>
        <end position="48"/>
    </location>
</feature>
<feature type="region of interest" description="Disordered" evidence="1">
    <location>
        <begin position="98"/>
        <end position="142"/>
    </location>
</feature>
<feature type="compositionally biased region" description="Basic residues" evidence="1">
    <location>
        <begin position="10"/>
        <end position="20"/>
    </location>
</feature>
<dbReference type="GeneID" id="27902509"/>
<dbReference type="AlphaFoldDB" id="M3D3K9"/>
<organism evidence="2 3">
    <name type="scientific">Sphaerulina musiva (strain SO2202)</name>
    <name type="common">Poplar stem canker fungus</name>
    <name type="synonym">Septoria musiva</name>
    <dbReference type="NCBI Taxonomy" id="692275"/>
    <lineage>
        <taxon>Eukaryota</taxon>
        <taxon>Fungi</taxon>
        <taxon>Dikarya</taxon>
        <taxon>Ascomycota</taxon>
        <taxon>Pezizomycotina</taxon>
        <taxon>Dothideomycetes</taxon>
        <taxon>Dothideomycetidae</taxon>
        <taxon>Mycosphaerellales</taxon>
        <taxon>Mycosphaerellaceae</taxon>
        <taxon>Sphaerulina</taxon>
    </lineage>
</organism>
<dbReference type="EMBL" id="KB456264">
    <property type="protein sequence ID" value="EMF12489.1"/>
    <property type="molecule type" value="Genomic_DNA"/>
</dbReference>
<sequence length="359" mass="40210">MRQGQAAPSKPRHQHTRHRQSNITPVHCPKTSCSRDSRPSDMVTEPNGSTWICRTYLHSGQAATRCEHRGTGLNQLIEVKGSDMSASLSAYCRPVISDSSMTSSDEQSPEEDTSPRQNWLIGEEGRNVRATVPQPNEMGRVRDDPAWHTRVARKDVTWQRSRPSKSKAMLEAMRVSEPEATESLPPCEWSDYPNARDPPAPSCFQHCPSYTEAPGTTRHNVAESNPPEIQQNPRPLWQYQHVFTSNRPTQSELVDYPFASTRGNFADTAHLPLVPFEDPRLSDPQPKHLATDYDVDSGSLISKVFLTALPFGSMIETANLYSDEKCDICQEYAMGERGTKCDVHGAEAGTQYKSHARLY</sequence>
<dbReference type="Proteomes" id="UP000016931">
    <property type="component" value="Unassembled WGS sequence"/>
</dbReference>
<dbReference type="RefSeq" id="XP_016760610.1">
    <property type="nucleotide sequence ID" value="XM_016905372.1"/>
</dbReference>
<proteinExistence type="predicted"/>
<evidence type="ECO:0000313" key="3">
    <source>
        <dbReference type="Proteomes" id="UP000016931"/>
    </source>
</evidence>
<protein>
    <submittedName>
        <fullName evidence="2">Uncharacterized protein</fullName>
    </submittedName>
</protein>